<dbReference type="EMBL" id="ABDG02000012">
    <property type="protein sequence ID" value="EHK50953.1"/>
    <property type="molecule type" value="Genomic_DNA"/>
</dbReference>
<name>G9NEQ8_HYPAI</name>
<dbReference type="GO" id="GO:0006508">
    <property type="term" value="P:proteolysis"/>
    <property type="evidence" value="ECO:0007669"/>
    <property type="project" value="UniProtKB-KW"/>
</dbReference>
<evidence type="ECO:0000313" key="8">
    <source>
        <dbReference type="Proteomes" id="UP000005426"/>
    </source>
</evidence>
<evidence type="ECO:0000256" key="2">
    <source>
        <dbReference type="ARBA" id="ARBA00022670"/>
    </source>
</evidence>
<gene>
    <name evidence="7" type="ORF">TRIATDRAFT_296922</name>
</gene>
<evidence type="ECO:0000256" key="1">
    <source>
        <dbReference type="ARBA" id="ARBA00011079"/>
    </source>
</evidence>
<dbReference type="SUPFAM" id="SSF53474">
    <property type="entry name" value="alpha/beta-Hydrolases"/>
    <property type="match status" value="1"/>
</dbReference>
<organism evidence="7 8">
    <name type="scientific">Hypocrea atroviridis (strain ATCC 20476 / IMI 206040)</name>
    <name type="common">Trichoderma atroviride</name>
    <dbReference type="NCBI Taxonomy" id="452589"/>
    <lineage>
        <taxon>Eukaryota</taxon>
        <taxon>Fungi</taxon>
        <taxon>Dikarya</taxon>
        <taxon>Ascomycota</taxon>
        <taxon>Pezizomycotina</taxon>
        <taxon>Sordariomycetes</taxon>
        <taxon>Hypocreomycetidae</taxon>
        <taxon>Hypocreales</taxon>
        <taxon>Hypocreaceae</taxon>
        <taxon>Trichoderma</taxon>
    </lineage>
</organism>
<keyword evidence="8" id="KW-1185">Reference proteome</keyword>
<evidence type="ECO:0000256" key="6">
    <source>
        <dbReference type="SAM" id="SignalP"/>
    </source>
</evidence>
<dbReference type="PANTHER" id="PTHR11010">
    <property type="entry name" value="PROTEASE S28 PRO-X CARBOXYPEPTIDASE-RELATED"/>
    <property type="match status" value="1"/>
</dbReference>
<dbReference type="Gene3D" id="3.40.50.1820">
    <property type="entry name" value="alpha/beta hydrolase"/>
    <property type="match status" value="2"/>
</dbReference>
<dbReference type="Proteomes" id="UP000005426">
    <property type="component" value="Unassembled WGS sequence"/>
</dbReference>
<comment type="caution">
    <text evidence="7">The sequence shown here is derived from an EMBL/GenBank/DDBJ whole genome shotgun (WGS) entry which is preliminary data.</text>
</comment>
<dbReference type="OMA" id="CERFDVY"/>
<evidence type="ECO:0008006" key="9">
    <source>
        <dbReference type="Google" id="ProtNLM"/>
    </source>
</evidence>
<sequence length="533" mass="58376">MRSSNPIAVAAELLLLAGAVSAGTPQDTSPPKAPVGAGVLATGSGPTYRTFQQLIDHDHPELGTFSQRYVYNGDYYKGPGSPIILVGPNESALDGYEGYTTNATLPGTYAQAVGGGAIIIEHRYWGQSSPYQSLDTENMTYLTLDQSIKDLTYFAKNVVLPFDQNRTSTPDKAPWVLSGCSYSGALTAWVQDIAPGTFWAYSASSPVVEAIGPLWQYFEQVKLAMPQNCTSDYVKIIDHVDSILLGNDKKAKADLRSLFKLEGVEYDDDFAAALVNGLYTWQNVLFADGFSATNQMCDYVENKWPNSTSPTPGAKGVGLTKALAGYAKWFTELSLPNTCSSYGYWKGEFDVDCYNTHNASSPLFTDLTPTNSANRQWNWFLCNEPFKWWQVRGEGNLVSRLVTQAYFERQCGLFFPKEGDYTYGIAEGKTTADVNKVTGGWYNVNTHRLQWAAGEFDPWRPATVMATTRPGGQLQSTAAHPVRVIPGGAHCGDQLTFNAQANAALGTIFAAEVASIKQWVQEFYAEKGGKNHY</sequence>
<dbReference type="OrthoDB" id="1735038at2759"/>
<keyword evidence="2" id="KW-0645">Protease</keyword>
<dbReference type="RefSeq" id="XP_013949108.1">
    <property type="nucleotide sequence ID" value="XM_014093633.1"/>
</dbReference>
<dbReference type="GeneID" id="25780611"/>
<comment type="similarity">
    <text evidence="1">Belongs to the peptidase S28 family.</text>
</comment>
<dbReference type="GO" id="GO:0008239">
    <property type="term" value="F:dipeptidyl-peptidase activity"/>
    <property type="evidence" value="ECO:0007669"/>
    <property type="project" value="TreeGrafter"/>
</dbReference>
<dbReference type="AlphaFoldDB" id="G9NEQ8"/>
<keyword evidence="5" id="KW-0325">Glycoprotein</keyword>
<reference evidence="7 8" key="1">
    <citation type="journal article" date="2011" name="Genome Biol.">
        <title>Comparative genome sequence analysis underscores mycoparasitism as the ancestral life style of Trichoderma.</title>
        <authorList>
            <person name="Kubicek C.P."/>
            <person name="Herrera-Estrella A."/>
            <person name="Seidl-Seiboth V."/>
            <person name="Martinez D.A."/>
            <person name="Druzhinina I.S."/>
            <person name="Thon M."/>
            <person name="Zeilinger S."/>
            <person name="Casas-Flores S."/>
            <person name="Horwitz B.A."/>
            <person name="Mukherjee P.K."/>
            <person name="Mukherjee M."/>
            <person name="Kredics L."/>
            <person name="Alcaraz L.D."/>
            <person name="Aerts A."/>
            <person name="Antal Z."/>
            <person name="Atanasova L."/>
            <person name="Cervantes-Badillo M.G."/>
            <person name="Challacombe J."/>
            <person name="Chertkov O."/>
            <person name="McCluskey K."/>
            <person name="Coulpier F."/>
            <person name="Deshpande N."/>
            <person name="von Doehren H."/>
            <person name="Ebbole D.J."/>
            <person name="Esquivel-Naranjo E.U."/>
            <person name="Fekete E."/>
            <person name="Flipphi M."/>
            <person name="Glaser F."/>
            <person name="Gomez-Rodriguez E.Y."/>
            <person name="Gruber S."/>
            <person name="Han C."/>
            <person name="Henrissat B."/>
            <person name="Hermosa R."/>
            <person name="Hernandez-Onate M."/>
            <person name="Karaffa L."/>
            <person name="Kosti I."/>
            <person name="Le Crom S."/>
            <person name="Lindquist E."/>
            <person name="Lucas S."/>
            <person name="Luebeck M."/>
            <person name="Luebeck P.S."/>
            <person name="Margeot A."/>
            <person name="Metz B."/>
            <person name="Misra M."/>
            <person name="Nevalainen H."/>
            <person name="Omann M."/>
            <person name="Packer N."/>
            <person name="Perrone G."/>
            <person name="Uresti-Rivera E.E."/>
            <person name="Salamov A."/>
            <person name="Schmoll M."/>
            <person name="Seiboth B."/>
            <person name="Shapiro H."/>
            <person name="Sukno S."/>
            <person name="Tamayo-Ramos J.A."/>
            <person name="Tisch D."/>
            <person name="Wiest A."/>
            <person name="Wilkinson H.H."/>
            <person name="Zhang M."/>
            <person name="Coutinho P.M."/>
            <person name="Kenerley C.M."/>
            <person name="Monte E."/>
            <person name="Baker S.E."/>
            <person name="Grigoriev I.V."/>
        </authorList>
    </citation>
    <scope>NUCLEOTIDE SEQUENCE [LARGE SCALE GENOMIC DNA]</scope>
    <source>
        <strain evidence="8">ATCC 20476 / IMI 206040</strain>
    </source>
</reference>
<protein>
    <recommendedName>
        <fullName evidence="9">Serine peptidase</fullName>
    </recommendedName>
</protein>
<dbReference type="KEGG" id="tatv:25780611"/>
<dbReference type="PANTHER" id="PTHR11010:SF23">
    <property type="entry name" value="SERINE PEPTIDASE"/>
    <property type="match status" value="1"/>
</dbReference>
<feature type="chain" id="PRO_5003524213" description="Serine peptidase" evidence="6">
    <location>
        <begin position="23"/>
        <end position="533"/>
    </location>
</feature>
<evidence type="ECO:0000256" key="4">
    <source>
        <dbReference type="ARBA" id="ARBA00022801"/>
    </source>
</evidence>
<dbReference type="InterPro" id="IPR029058">
    <property type="entry name" value="AB_hydrolase_fold"/>
</dbReference>
<keyword evidence="3 6" id="KW-0732">Signal</keyword>
<keyword evidence="4" id="KW-0378">Hydrolase</keyword>
<proteinExistence type="inferred from homology"/>
<dbReference type="HOGENOM" id="CLU_023630_1_0_1"/>
<dbReference type="eggNOG" id="KOG2182">
    <property type="taxonomic scope" value="Eukaryota"/>
</dbReference>
<evidence type="ECO:0000256" key="5">
    <source>
        <dbReference type="ARBA" id="ARBA00023180"/>
    </source>
</evidence>
<evidence type="ECO:0000256" key="3">
    <source>
        <dbReference type="ARBA" id="ARBA00022729"/>
    </source>
</evidence>
<dbReference type="GO" id="GO:0070008">
    <property type="term" value="F:serine-type exopeptidase activity"/>
    <property type="evidence" value="ECO:0007669"/>
    <property type="project" value="InterPro"/>
</dbReference>
<dbReference type="Pfam" id="PF05577">
    <property type="entry name" value="Peptidase_S28"/>
    <property type="match status" value="1"/>
</dbReference>
<evidence type="ECO:0000313" key="7">
    <source>
        <dbReference type="EMBL" id="EHK50953.1"/>
    </source>
</evidence>
<feature type="signal peptide" evidence="6">
    <location>
        <begin position="1"/>
        <end position="22"/>
    </location>
</feature>
<accession>G9NEQ8</accession>
<dbReference type="InterPro" id="IPR008758">
    <property type="entry name" value="Peptidase_S28"/>
</dbReference>